<feature type="transmembrane region" description="Helical" evidence="1">
    <location>
        <begin position="171"/>
        <end position="190"/>
    </location>
</feature>
<keyword evidence="1" id="KW-0812">Transmembrane</keyword>
<dbReference type="Proteomes" id="UP001595818">
    <property type="component" value="Unassembled WGS sequence"/>
</dbReference>
<proteinExistence type="predicted"/>
<dbReference type="RefSeq" id="WP_377068900.1">
    <property type="nucleotide sequence ID" value="NZ_JBHSJJ010000022.1"/>
</dbReference>
<evidence type="ECO:0000313" key="3">
    <source>
        <dbReference type="Proteomes" id="UP001595818"/>
    </source>
</evidence>
<accession>A0ABV9T8G5</accession>
<keyword evidence="1" id="KW-0472">Membrane</keyword>
<dbReference type="SUPFAM" id="SSF48317">
    <property type="entry name" value="Acid phosphatase/Vanadium-dependent haloperoxidase"/>
    <property type="match status" value="1"/>
</dbReference>
<evidence type="ECO:0000256" key="1">
    <source>
        <dbReference type="SAM" id="Phobius"/>
    </source>
</evidence>
<feature type="transmembrane region" description="Helical" evidence="1">
    <location>
        <begin position="129"/>
        <end position="151"/>
    </location>
</feature>
<feature type="transmembrane region" description="Helical" evidence="1">
    <location>
        <begin position="34"/>
        <end position="55"/>
    </location>
</feature>
<name>A0ABV9T8G5_9BACT</name>
<keyword evidence="3" id="KW-1185">Reference proteome</keyword>
<feature type="transmembrane region" description="Helical" evidence="1">
    <location>
        <begin position="100"/>
        <end position="117"/>
    </location>
</feature>
<dbReference type="Gene3D" id="1.20.144.10">
    <property type="entry name" value="Phosphatidic acid phosphatase type 2/haloperoxidase"/>
    <property type="match status" value="1"/>
</dbReference>
<evidence type="ECO:0008006" key="4">
    <source>
        <dbReference type="Google" id="ProtNLM"/>
    </source>
</evidence>
<reference evidence="3" key="1">
    <citation type="journal article" date="2019" name="Int. J. Syst. Evol. Microbiol.">
        <title>The Global Catalogue of Microorganisms (GCM) 10K type strain sequencing project: providing services to taxonomists for standard genome sequencing and annotation.</title>
        <authorList>
            <consortium name="The Broad Institute Genomics Platform"/>
            <consortium name="The Broad Institute Genome Sequencing Center for Infectious Disease"/>
            <person name="Wu L."/>
            <person name="Ma J."/>
        </authorList>
    </citation>
    <scope>NUCLEOTIDE SEQUENCE [LARGE SCALE GENOMIC DNA]</scope>
    <source>
        <strain evidence="3">CGMCC 4.7466</strain>
    </source>
</reference>
<gene>
    <name evidence="2" type="ORF">ACFPFU_23795</name>
</gene>
<sequence>MKSALIISRIAHPISLITGYLVFYTFSIHEVNTAWWTLTGLVGIGIFPLAMWNYFLTKKGIYTNFDVSVKQDRRSMYGFIFLLALMVMTFLLMTGQPADMLIGCLMLKQLVLLSFLLNFRIKTSLHTSMVLFTGFALLPLHLPLSLILFSFTPFVAWSRWRLGRHNPGELAAGAAIGIITGLQLLYYTGYWKT</sequence>
<protein>
    <recommendedName>
        <fullName evidence="4">PAP2 superfamily protein</fullName>
    </recommendedName>
</protein>
<comment type="caution">
    <text evidence="2">The sequence shown here is derived from an EMBL/GenBank/DDBJ whole genome shotgun (WGS) entry which is preliminary data.</text>
</comment>
<feature type="transmembrane region" description="Helical" evidence="1">
    <location>
        <begin position="76"/>
        <end position="94"/>
    </location>
</feature>
<organism evidence="2 3">
    <name type="scientific">Negadavirga shengliensis</name>
    <dbReference type="NCBI Taxonomy" id="1389218"/>
    <lineage>
        <taxon>Bacteria</taxon>
        <taxon>Pseudomonadati</taxon>
        <taxon>Bacteroidota</taxon>
        <taxon>Cytophagia</taxon>
        <taxon>Cytophagales</taxon>
        <taxon>Cyclobacteriaceae</taxon>
        <taxon>Negadavirga</taxon>
    </lineage>
</organism>
<keyword evidence="1" id="KW-1133">Transmembrane helix</keyword>
<dbReference type="EMBL" id="JBHSJJ010000022">
    <property type="protein sequence ID" value="MFC4874748.1"/>
    <property type="molecule type" value="Genomic_DNA"/>
</dbReference>
<feature type="transmembrane region" description="Helical" evidence="1">
    <location>
        <begin position="7"/>
        <end position="28"/>
    </location>
</feature>
<evidence type="ECO:0000313" key="2">
    <source>
        <dbReference type="EMBL" id="MFC4874748.1"/>
    </source>
</evidence>
<dbReference type="InterPro" id="IPR036938">
    <property type="entry name" value="PAP2/HPO_sf"/>
</dbReference>